<evidence type="ECO:0000256" key="1">
    <source>
        <dbReference type="ARBA" id="ARBA00007274"/>
    </source>
</evidence>
<dbReference type="EMBL" id="CP120956">
    <property type="protein sequence ID" value="WFF80222.1"/>
    <property type="molecule type" value="Genomic_DNA"/>
</dbReference>
<evidence type="ECO:0000256" key="2">
    <source>
        <dbReference type="ARBA" id="ARBA00022679"/>
    </source>
</evidence>
<dbReference type="PANTHER" id="PTHR43300">
    <property type="entry name" value="ACETYLTRANSFERASE"/>
    <property type="match status" value="1"/>
</dbReference>
<keyword evidence="3" id="KW-0677">Repeat</keyword>
<dbReference type="Pfam" id="PF00132">
    <property type="entry name" value="Hexapep"/>
    <property type="match status" value="1"/>
</dbReference>
<dbReference type="InterPro" id="IPR050179">
    <property type="entry name" value="Trans_hexapeptide_repeat"/>
</dbReference>
<dbReference type="PROSITE" id="PS00101">
    <property type="entry name" value="HEXAPEP_TRANSFERASES"/>
    <property type="match status" value="1"/>
</dbReference>
<dbReference type="InterPro" id="IPR018357">
    <property type="entry name" value="Hexapep_transf_CS"/>
</dbReference>
<dbReference type="CDD" id="cd03360">
    <property type="entry name" value="LbH_AT_putative"/>
    <property type="match status" value="1"/>
</dbReference>
<gene>
    <name evidence="8" type="ORF">PYR84_25370</name>
</gene>
<sequence>MLNRRLIILGFGGHARSVADVALACGYGSLLFVDENAKPNENFLGHPVVGSLPALEGESCDAISASGDNAKRAKQCQDIEASGLKLISLISPLASMGCGSVIAEGSFIAHHSHVGPMASIGRGAIINTGAIVEHESVVGDFSHVSVKSVIAGRSTIGSFSMLGAGAVIIDGLLVGNHSVIGAGAVVCNAITEPGIYVGVPARKLK</sequence>
<dbReference type="Gene3D" id="3.40.50.20">
    <property type="match status" value="1"/>
</dbReference>
<dbReference type="PANTHER" id="PTHR43300:SF7">
    <property type="entry name" value="UDP-N-ACETYLBACILLOSAMINE N-ACETYLTRANSFERASE"/>
    <property type="match status" value="1"/>
</dbReference>
<dbReference type="Gene3D" id="2.160.10.10">
    <property type="entry name" value="Hexapeptide repeat proteins"/>
    <property type="match status" value="1"/>
</dbReference>
<dbReference type="SUPFAM" id="SSF51161">
    <property type="entry name" value="Trimeric LpxA-like enzymes"/>
    <property type="match status" value="1"/>
</dbReference>
<dbReference type="InterPro" id="IPR041561">
    <property type="entry name" value="PglD_N"/>
</dbReference>
<dbReference type="NCBIfam" id="TIGR03570">
    <property type="entry name" value="NeuD_NnaD"/>
    <property type="match status" value="1"/>
</dbReference>
<dbReference type="InterPro" id="IPR011004">
    <property type="entry name" value="Trimer_LpxA-like_sf"/>
</dbReference>
<evidence type="ECO:0000259" key="7">
    <source>
        <dbReference type="Pfam" id="PF17836"/>
    </source>
</evidence>
<dbReference type="AlphaFoldDB" id="A0AAX3SJM5"/>
<dbReference type="GO" id="GO:0016746">
    <property type="term" value="F:acyltransferase activity"/>
    <property type="evidence" value="ECO:0007669"/>
    <property type="project" value="UniProtKB-KW"/>
</dbReference>
<organism evidence="8 9">
    <name type="scientific">Delftia tsuruhatensis</name>
    <dbReference type="NCBI Taxonomy" id="180282"/>
    <lineage>
        <taxon>Bacteria</taxon>
        <taxon>Pseudomonadati</taxon>
        <taxon>Pseudomonadota</taxon>
        <taxon>Betaproteobacteria</taxon>
        <taxon>Burkholderiales</taxon>
        <taxon>Comamonadaceae</taxon>
        <taxon>Delftia</taxon>
    </lineage>
</organism>
<dbReference type="Proteomes" id="UP001219066">
    <property type="component" value="Chromosome"/>
</dbReference>
<dbReference type="InterPro" id="IPR020019">
    <property type="entry name" value="AcTrfase_PglD-like"/>
</dbReference>
<feature type="domain" description="PglD N-terminal" evidence="7">
    <location>
        <begin position="5"/>
        <end position="77"/>
    </location>
</feature>
<name>A0AAX3SJM5_9BURK</name>
<feature type="active site" description="Proton acceptor" evidence="5">
    <location>
        <position position="134"/>
    </location>
</feature>
<dbReference type="Pfam" id="PF17836">
    <property type="entry name" value="PglD_N"/>
    <property type="match status" value="1"/>
</dbReference>
<evidence type="ECO:0000313" key="8">
    <source>
        <dbReference type="EMBL" id="WFF80222.1"/>
    </source>
</evidence>
<reference evidence="8" key="1">
    <citation type="submission" date="2023-03" db="EMBL/GenBank/DDBJ databases">
        <title>Synergistic degradation of erythromycin by symbiotic bacteria Ery-6A and Ery-6B and application in simulated water remediation.</title>
        <authorList>
            <person name="Xu S."/>
        </authorList>
    </citation>
    <scope>NUCLEOTIDE SEQUENCE</scope>
    <source>
        <strain evidence="8">Ery-6A</strain>
    </source>
</reference>
<evidence type="ECO:0000256" key="4">
    <source>
        <dbReference type="ARBA" id="ARBA00023315"/>
    </source>
</evidence>
<protein>
    <submittedName>
        <fullName evidence="8">NeuD/PglB/VioB family sugar acetyltransferase</fullName>
    </submittedName>
</protein>
<comment type="similarity">
    <text evidence="1">Belongs to the transferase hexapeptide repeat family.</text>
</comment>
<feature type="binding site" evidence="6">
    <location>
        <position position="67"/>
    </location>
    <ligand>
        <name>substrate</name>
    </ligand>
</feature>
<dbReference type="InterPro" id="IPR001451">
    <property type="entry name" value="Hexapep"/>
</dbReference>
<evidence type="ECO:0000256" key="3">
    <source>
        <dbReference type="ARBA" id="ARBA00022737"/>
    </source>
</evidence>
<feature type="binding site" evidence="6">
    <location>
        <position position="143"/>
    </location>
    <ligand>
        <name>acetyl-CoA</name>
        <dbReference type="ChEBI" id="CHEBI:57288"/>
    </ligand>
</feature>
<evidence type="ECO:0000256" key="5">
    <source>
        <dbReference type="PIRSR" id="PIRSR620019-1"/>
    </source>
</evidence>
<accession>A0AAX3SJM5</accession>
<dbReference type="RefSeq" id="WP_080945300.1">
    <property type="nucleotide sequence ID" value="NZ_CBCSDN010000037.1"/>
</dbReference>
<keyword evidence="2" id="KW-0808">Transferase</keyword>
<proteinExistence type="inferred from homology"/>
<keyword evidence="4" id="KW-0012">Acyltransferase</keyword>
<feature type="site" description="Increases basicity of active site His" evidence="5">
    <location>
        <position position="135"/>
    </location>
</feature>
<evidence type="ECO:0000313" key="9">
    <source>
        <dbReference type="Proteomes" id="UP001219066"/>
    </source>
</evidence>
<evidence type="ECO:0000256" key="6">
    <source>
        <dbReference type="PIRSR" id="PIRSR620019-2"/>
    </source>
</evidence>